<gene>
    <name evidence="1" type="primary">MSV013</name>
</gene>
<proteinExistence type="predicted"/>
<dbReference type="GeneID" id="1449851"/>
<accession>Q9YW79</accession>
<organismHost>
    <name type="scientific">Melanoplus sanguinipes</name>
    <name type="common">Migratory grasshopper</name>
    <dbReference type="NCBI Taxonomy" id="65742"/>
</organismHost>
<organism evidence="1 2">
    <name type="scientific">Melanoplus sanguinipes entomopoxvirus</name>
    <name type="common">MsEPV</name>
    <dbReference type="NCBI Taxonomy" id="83191"/>
    <lineage>
        <taxon>Viruses</taxon>
        <taxon>Varidnaviria</taxon>
        <taxon>Bamfordvirae</taxon>
        <taxon>Nucleocytoviricota</taxon>
        <taxon>Pokkesviricetes</taxon>
        <taxon>Chitovirales</taxon>
        <taxon>Poxviridae</taxon>
        <taxon>Entomopoxvirinae</taxon>
        <taxon>Deltaentomopoxvirus</taxon>
        <taxon>Deltaentomopoxvirus msanguinipes</taxon>
    </lineage>
</organism>
<evidence type="ECO:0000313" key="1">
    <source>
        <dbReference type="EMBL" id="AAC97856.1"/>
    </source>
</evidence>
<reference evidence="1 2" key="1">
    <citation type="journal article" date="1999" name="J. Virol.">
        <title>The genome of Melanoplus sanguinipes entomopoxvirus.</title>
        <authorList>
            <person name="Afonso C.L."/>
            <person name="Tulman E.R."/>
            <person name="Lu Z."/>
            <person name="Oma E."/>
            <person name="Kutish G.F."/>
            <person name="Rock D.L."/>
        </authorList>
    </citation>
    <scope>NUCLEOTIDE SEQUENCE [LARGE SCALE GENOMIC DNA]</scope>
    <source>
        <strain evidence="1">Tucson</strain>
    </source>
</reference>
<dbReference type="EMBL" id="AF063866">
    <property type="protein sequence ID" value="AAC97856.1"/>
    <property type="molecule type" value="Genomic_DNA"/>
</dbReference>
<protein>
    <submittedName>
        <fullName evidence="1">ORF MSV013 leucine rich repeat gene family protein, similar to Amsacta moorei entomopoxvirus Q3 ORF SW:P28854</fullName>
    </submittedName>
</protein>
<sequence length="72" mass="9001">MNNITLDCYENILKYLNDENKHKLAKVSKIFQYYNYQLNIPIYYSYFLHYKYQYIKFLNCEKCNILDFSFLK</sequence>
<dbReference type="RefSeq" id="NP_048084.1">
    <property type="nucleotide sequence ID" value="NC_001993.1"/>
</dbReference>
<evidence type="ECO:0000313" key="2">
    <source>
        <dbReference type="Proteomes" id="UP000172353"/>
    </source>
</evidence>
<keyword evidence="2" id="KW-1185">Reference proteome</keyword>
<dbReference type="PIR" id="T28174">
    <property type="entry name" value="T28174"/>
</dbReference>
<dbReference type="KEGG" id="vg:1449851"/>
<dbReference type="Proteomes" id="UP000172353">
    <property type="component" value="Segment"/>
</dbReference>
<name>Q9YW79_MSEPV</name>